<dbReference type="EMBL" id="ML979135">
    <property type="protein sequence ID" value="KAF1917198.1"/>
    <property type="molecule type" value="Genomic_DNA"/>
</dbReference>
<dbReference type="PANTHER" id="PTHR15549:SF6">
    <property type="entry name" value="MID2 DOMAIN-CONTAINING PROTEIN"/>
    <property type="match status" value="1"/>
</dbReference>
<sequence>MCVSAISTPLPVRALYTTTYTNGNAASFYEQVINDQSTVSNMTTMTRGTAVADPLYVAWEAKDLSLFPVAYATSLAQNIGVDFTPTATPASGASTGGPSQTGNSNAGNYSGLSSGAKIGIGVGVGAGIALLLALVAMGIMLRRSRKRNQAVANYPNESTPAMHDHDMGGKWGHTGRPGEEMELNQGPNELDSIPVQYVAGPPVELDGTQVGAKVY</sequence>
<evidence type="ECO:0000256" key="1">
    <source>
        <dbReference type="ARBA" id="ARBA00004167"/>
    </source>
</evidence>
<dbReference type="InterPro" id="IPR051694">
    <property type="entry name" value="Immunoregulatory_rcpt-like"/>
</dbReference>
<accession>A0A6A5QQR1</accession>
<gene>
    <name evidence="6" type="ORF">BDU57DRAFT_448762</name>
</gene>
<evidence type="ECO:0000256" key="2">
    <source>
        <dbReference type="ARBA" id="ARBA00022692"/>
    </source>
</evidence>
<dbReference type="OrthoDB" id="4770059at2759"/>
<feature type="transmembrane region" description="Helical" evidence="5">
    <location>
        <begin position="118"/>
        <end position="141"/>
    </location>
</feature>
<keyword evidence="7" id="KW-1185">Reference proteome</keyword>
<protein>
    <recommendedName>
        <fullName evidence="8">Mid2 domain-containing protein</fullName>
    </recommendedName>
</protein>
<reference evidence="6" key="1">
    <citation type="journal article" date="2020" name="Stud. Mycol.">
        <title>101 Dothideomycetes genomes: a test case for predicting lifestyles and emergence of pathogens.</title>
        <authorList>
            <person name="Haridas S."/>
            <person name="Albert R."/>
            <person name="Binder M."/>
            <person name="Bloem J."/>
            <person name="Labutti K."/>
            <person name="Salamov A."/>
            <person name="Andreopoulos B."/>
            <person name="Baker S."/>
            <person name="Barry K."/>
            <person name="Bills G."/>
            <person name="Bluhm B."/>
            <person name="Cannon C."/>
            <person name="Castanera R."/>
            <person name="Culley D."/>
            <person name="Daum C."/>
            <person name="Ezra D."/>
            <person name="Gonzalez J."/>
            <person name="Henrissat B."/>
            <person name="Kuo A."/>
            <person name="Liang C."/>
            <person name="Lipzen A."/>
            <person name="Lutzoni F."/>
            <person name="Magnuson J."/>
            <person name="Mondo S."/>
            <person name="Nolan M."/>
            <person name="Ohm R."/>
            <person name="Pangilinan J."/>
            <person name="Park H.-J."/>
            <person name="Ramirez L."/>
            <person name="Alfaro M."/>
            <person name="Sun H."/>
            <person name="Tritt A."/>
            <person name="Yoshinaga Y."/>
            <person name="Zwiers L.-H."/>
            <person name="Turgeon B."/>
            <person name="Goodwin S."/>
            <person name="Spatafora J."/>
            <person name="Crous P."/>
            <person name="Grigoriev I."/>
        </authorList>
    </citation>
    <scope>NUCLEOTIDE SEQUENCE</scope>
    <source>
        <strain evidence="6">HMLAC05119</strain>
    </source>
</reference>
<organism evidence="6 7">
    <name type="scientific">Ampelomyces quisqualis</name>
    <name type="common">Powdery mildew agent</name>
    <dbReference type="NCBI Taxonomy" id="50730"/>
    <lineage>
        <taxon>Eukaryota</taxon>
        <taxon>Fungi</taxon>
        <taxon>Dikarya</taxon>
        <taxon>Ascomycota</taxon>
        <taxon>Pezizomycotina</taxon>
        <taxon>Dothideomycetes</taxon>
        <taxon>Pleosporomycetidae</taxon>
        <taxon>Pleosporales</taxon>
        <taxon>Pleosporineae</taxon>
        <taxon>Phaeosphaeriaceae</taxon>
        <taxon>Ampelomyces</taxon>
    </lineage>
</organism>
<dbReference type="Proteomes" id="UP000800096">
    <property type="component" value="Unassembled WGS sequence"/>
</dbReference>
<evidence type="ECO:0000256" key="4">
    <source>
        <dbReference type="ARBA" id="ARBA00023136"/>
    </source>
</evidence>
<proteinExistence type="predicted"/>
<evidence type="ECO:0000313" key="7">
    <source>
        <dbReference type="Proteomes" id="UP000800096"/>
    </source>
</evidence>
<evidence type="ECO:0008006" key="8">
    <source>
        <dbReference type="Google" id="ProtNLM"/>
    </source>
</evidence>
<evidence type="ECO:0000313" key="6">
    <source>
        <dbReference type="EMBL" id="KAF1917198.1"/>
    </source>
</evidence>
<comment type="subcellular location">
    <subcellularLocation>
        <location evidence="1">Membrane</location>
        <topology evidence="1">Single-pass membrane protein</topology>
    </subcellularLocation>
</comment>
<dbReference type="PANTHER" id="PTHR15549">
    <property type="entry name" value="PAIRED IMMUNOGLOBULIN-LIKE TYPE 2 RECEPTOR"/>
    <property type="match status" value="1"/>
</dbReference>
<keyword evidence="3 5" id="KW-1133">Transmembrane helix</keyword>
<dbReference type="GO" id="GO:0071944">
    <property type="term" value="C:cell periphery"/>
    <property type="evidence" value="ECO:0007669"/>
    <property type="project" value="UniProtKB-ARBA"/>
</dbReference>
<dbReference type="GO" id="GO:0016020">
    <property type="term" value="C:membrane"/>
    <property type="evidence" value="ECO:0007669"/>
    <property type="project" value="UniProtKB-SubCell"/>
</dbReference>
<keyword evidence="2 5" id="KW-0812">Transmembrane</keyword>
<keyword evidence="4 5" id="KW-0472">Membrane</keyword>
<evidence type="ECO:0000256" key="3">
    <source>
        <dbReference type="ARBA" id="ARBA00022989"/>
    </source>
</evidence>
<name>A0A6A5QQR1_AMPQU</name>
<dbReference type="AlphaFoldDB" id="A0A6A5QQR1"/>
<evidence type="ECO:0000256" key="5">
    <source>
        <dbReference type="SAM" id="Phobius"/>
    </source>
</evidence>